<name>A0A6C0DYP3_9ZZZZ</name>
<dbReference type="AlphaFoldDB" id="A0A6C0DYP3"/>
<dbReference type="SUPFAM" id="SSF64182">
    <property type="entry name" value="DHH phosphoesterases"/>
    <property type="match status" value="1"/>
</dbReference>
<organism evidence="1">
    <name type="scientific">viral metagenome</name>
    <dbReference type="NCBI Taxonomy" id="1070528"/>
    <lineage>
        <taxon>unclassified sequences</taxon>
        <taxon>metagenomes</taxon>
        <taxon>organismal metagenomes</taxon>
    </lineage>
</organism>
<evidence type="ECO:0000313" key="1">
    <source>
        <dbReference type="EMBL" id="QHT21894.1"/>
    </source>
</evidence>
<dbReference type="PANTHER" id="PTHR46922">
    <property type="entry name" value="DHHA1 DOMAIN PROTEIN"/>
    <property type="match status" value="1"/>
</dbReference>
<accession>A0A6C0DYP3</accession>
<reference evidence="1" key="1">
    <citation type="journal article" date="2020" name="Nature">
        <title>Giant virus diversity and host interactions through global metagenomics.</title>
        <authorList>
            <person name="Schulz F."/>
            <person name="Roux S."/>
            <person name="Paez-Espino D."/>
            <person name="Jungbluth S."/>
            <person name="Walsh D.A."/>
            <person name="Denef V.J."/>
            <person name="McMahon K.D."/>
            <person name="Konstantinidis K.T."/>
            <person name="Eloe-Fadrosh E.A."/>
            <person name="Kyrpides N.C."/>
            <person name="Woyke T."/>
        </authorList>
    </citation>
    <scope>NUCLEOTIDE SEQUENCE</scope>
    <source>
        <strain evidence="1">GVMAG-M-3300023179-103</strain>
    </source>
</reference>
<dbReference type="Gene3D" id="3.10.310.30">
    <property type="match status" value="1"/>
</dbReference>
<proteinExistence type="predicted"/>
<protein>
    <recommendedName>
        <fullName evidence="2">DHHA1 domain-containing protein</fullName>
    </recommendedName>
</protein>
<dbReference type="EMBL" id="MN739698">
    <property type="protein sequence ID" value="QHT21894.1"/>
    <property type="molecule type" value="Genomic_DNA"/>
</dbReference>
<sequence length="417" mass="48419">MARFISNDFSSLEIVYDYDNKKLNKNKIDYVITHGSCPDGFMSATIVRKWLISQKVNLDKVIFMNAYYGTDYSYLPEQLKDKYVLICDFSFSEKITNEMIISTNNNLLILDHHKTAQSNLINIPKEYVVFDMNHSGAFITYTYLFGFVNIPNGVLYIEDNDLWFNKMTNTKEITAYISTLKYTFDEYEKLFANSYMINTVIPLGKGMVLLNNSYVKQIIKNSYVSFIELNKKYYFVALINSQILRNELGSNLLTYHNNINFSAVYTHNMIKQHTIFSARSSNDKTDTTEISKIFNGGGHRNASGFVINKITHNITNNLDDDFTTYYDLENIDTMTINDKKYITINTKTKNIKEILKYLLQIRDKKQEGLYCMINKKNVSLDEYYYGSIAINENNVLLLTNDNYTEFNTIGDTISFLS</sequence>
<dbReference type="InterPro" id="IPR038763">
    <property type="entry name" value="DHH_sf"/>
</dbReference>
<dbReference type="PANTHER" id="PTHR46922:SF4">
    <property type="entry name" value="DHHA1 DOMAIN PROTEIN"/>
    <property type="match status" value="1"/>
</dbReference>
<evidence type="ECO:0008006" key="2">
    <source>
        <dbReference type="Google" id="ProtNLM"/>
    </source>
</evidence>